<proteinExistence type="inferred from homology"/>
<dbReference type="GO" id="GO:0015288">
    <property type="term" value="F:porin activity"/>
    <property type="evidence" value="ECO:0007669"/>
    <property type="project" value="InterPro"/>
</dbReference>
<dbReference type="InterPro" id="IPR038673">
    <property type="entry name" value="OprB_sf"/>
</dbReference>
<organism evidence="3 4">
    <name type="scientific">Pseudomonas putida</name>
    <name type="common">Arthrobacter siderocapsulatus</name>
    <dbReference type="NCBI Taxonomy" id="303"/>
    <lineage>
        <taxon>Bacteria</taxon>
        <taxon>Pseudomonadati</taxon>
        <taxon>Pseudomonadota</taxon>
        <taxon>Gammaproteobacteria</taxon>
        <taxon>Pseudomonadales</taxon>
        <taxon>Pseudomonadaceae</taxon>
        <taxon>Pseudomonas</taxon>
    </lineage>
</organism>
<dbReference type="InterPro" id="IPR007049">
    <property type="entry name" value="Carb-sel_porin_OprB"/>
</dbReference>
<dbReference type="Pfam" id="PF04966">
    <property type="entry name" value="OprB"/>
    <property type="match status" value="1"/>
</dbReference>
<evidence type="ECO:0000256" key="2">
    <source>
        <dbReference type="RuleBase" id="RU363072"/>
    </source>
</evidence>
<dbReference type="Gene3D" id="2.40.160.180">
    <property type="entry name" value="Carbohydrate-selective porin OprB"/>
    <property type="match status" value="1"/>
</dbReference>
<accession>A0A2S3WN56</accession>
<reference evidence="3 4" key="2">
    <citation type="submission" date="2018-03" db="EMBL/GenBank/DDBJ databases">
        <title>Draft genome of Pseudomonas putida strain KH-18-2.</title>
        <authorList>
            <person name="Yoshizawa S."/>
            <person name="Khan N.H."/>
            <person name="Nishimura M."/>
            <person name="Chiura H.X."/>
            <person name="Ogura Y."/>
            <person name="Hayashi T."/>
            <person name="Kogure K."/>
        </authorList>
    </citation>
    <scope>NUCLEOTIDE SEQUENCE [LARGE SCALE GENOMIC DNA]</scope>
    <source>
        <strain evidence="3 4">KH-18-2</strain>
    </source>
</reference>
<comment type="similarity">
    <text evidence="1 2">Belongs to the OprB family.</text>
</comment>
<dbReference type="Proteomes" id="UP000237378">
    <property type="component" value="Unassembled WGS sequence"/>
</dbReference>
<comment type="caution">
    <text evidence="3">The sequence shown here is derived from an EMBL/GenBank/DDBJ whole genome shotgun (WGS) entry which is preliminary data.</text>
</comment>
<sequence length="78" mass="8729">MASRKLNFSGDKGLILPEPITAVLRIHATRWLVIRPNVQYVRNPGGVSEVDDAWVLGVKGQSSFSGHTYREVCICMTW</sequence>
<protein>
    <submittedName>
        <fullName evidence="3">Uncharacterized protein</fullName>
    </submittedName>
</protein>
<dbReference type="AlphaFoldDB" id="A0A2S3WN56"/>
<name>A0A2S3WN56_PSEPU</name>
<dbReference type="GO" id="GO:0008643">
    <property type="term" value="P:carbohydrate transport"/>
    <property type="evidence" value="ECO:0007669"/>
    <property type="project" value="InterPro"/>
</dbReference>
<dbReference type="RefSeq" id="WP_374755443.1">
    <property type="nucleotide sequence ID" value="NZ_CP018743.1"/>
</dbReference>
<gene>
    <name evidence="3" type="ORF">BGP82_16215</name>
</gene>
<dbReference type="EMBL" id="MING01000083">
    <property type="protein sequence ID" value="POG02858.1"/>
    <property type="molecule type" value="Genomic_DNA"/>
</dbReference>
<dbReference type="GO" id="GO:0016020">
    <property type="term" value="C:membrane"/>
    <property type="evidence" value="ECO:0007669"/>
    <property type="project" value="InterPro"/>
</dbReference>
<evidence type="ECO:0000313" key="4">
    <source>
        <dbReference type="Proteomes" id="UP000237378"/>
    </source>
</evidence>
<evidence type="ECO:0000313" key="3">
    <source>
        <dbReference type="EMBL" id="POG02858.1"/>
    </source>
</evidence>
<evidence type="ECO:0000256" key="1">
    <source>
        <dbReference type="ARBA" id="ARBA00008769"/>
    </source>
</evidence>
<reference evidence="3 4" key="1">
    <citation type="submission" date="2016-08" db="EMBL/GenBank/DDBJ databases">
        <authorList>
            <person name="Seilhamer J.J."/>
        </authorList>
    </citation>
    <scope>NUCLEOTIDE SEQUENCE [LARGE SCALE GENOMIC DNA]</scope>
    <source>
        <strain evidence="3 4">KH-18-2</strain>
    </source>
</reference>